<proteinExistence type="inferred from homology"/>
<dbReference type="Pfam" id="PF15914">
    <property type="entry name" value="FAM193_C"/>
    <property type="match status" value="1"/>
</dbReference>
<evidence type="ECO:0000313" key="7">
    <source>
        <dbReference type="Proteomes" id="UP001329430"/>
    </source>
</evidence>
<evidence type="ECO:0000313" key="6">
    <source>
        <dbReference type="EMBL" id="KAK5639533.1"/>
    </source>
</evidence>
<evidence type="ECO:0000256" key="1">
    <source>
        <dbReference type="ARBA" id="ARBA00009689"/>
    </source>
</evidence>
<feature type="domain" description="FAM193 C-terminal" evidence="5">
    <location>
        <begin position="254"/>
        <end position="306"/>
    </location>
</feature>
<dbReference type="AlphaFoldDB" id="A0AAN7ZHT5"/>
<dbReference type="PANTHER" id="PTHR15109">
    <property type="entry name" value="AGAP004327-PA"/>
    <property type="match status" value="1"/>
</dbReference>
<protein>
    <recommendedName>
        <fullName evidence="5">FAM193 C-terminal domain-containing protein</fullName>
    </recommendedName>
</protein>
<feature type="compositionally biased region" description="Basic and acidic residues" evidence="4">
    <location>
        <begin position="75"/>
        <end position="85"/>
    </location>
</feature>
<comment type="caution">
    <text evidence="6">The sequence shown here is derived from an EMBL/GenBank/DDBJ whole genome shotgun (WGS) entry which is preliminary data.</text>
</comment>
<feature type="region of interest" description="Disordered" evidence="4">
    <location>
        <begin position="1"/>
        <end position="40"/>
    </location>
</feature>
<feature type="region of interest" description="Disordered" evidence="4">
    <location>
        <begin position="208"/>
        <end position="244"/>
    </location>
</feature>
<organism evidence="6 7">
    <name type="scientific">Pyrocoelia pectoralis</name>
    <dbReference type="NCBI Taxonomy" id="417401"/>
    <lineage>
        <taxon>Eukaryota</taxon>
        <taxon>Metazoa</taxon>
        <taxon>Ecdysozoa</taxon>
        <taxon>Arthropoda</taxon>
        <taxon>Hexapoda</taxon>
        <taxon>Insecta</taxon>
        <taxon>Pterygota</taxon>
        <taxon>Neoptera</taxon>
        <taxon>Endopterygota</taxon>
        <taxon>Coleoptera</taxon>
        <taxon>Polyphaga</taxon>
        <taxon>Elateriformia</taxon>
        <taxon>Elateroidea</taxon>
        <taxon>Lampyridae</taxon>
        <taxon>Lampyrinae</taxon>
        <taxon>Pyrocoelia</taxon>
    </lineage>
</organism>
<dbReference type="EMBL" id="JAVRBK010000009">
    <property type="protein sequence ID" value="KAK5639533.1"/>
    <property type="molecule type" value="Genomic_DNA"/>
</dbReference>
<feature type="region of interest" description="Disordered" evidence="4">
    <location>
        <begin position="61"/>
        <end position="90"/>
    </location>
</feature>
<accession>A0AAN7ZHT5</accession>
<feature type="compositionally biased region" description="Basic residues" evidence="4">
    <location>
        <begin position="63"/>
        <end position="74"/>
    </location>
</feature>
<keyword evidence="2" id="KW-0597">Phosphoprotein</keyword>
<feature type="compositionally biased region" description="Polar residues" evidence="4">
    <location>
        <begin position="18"/>
        <end position="39"/>
    </location>
</feature>
<keyword evidence="3" id="KW-0175">Coiled coil</keyword>
<sequence length="311" mass="35017">MLRLPPGITITKIEGPPNNRNCKNSNASSTNNQNPNVPVSKSGVIVVDTEKLIQQSITATANKKNKKNKKKKRDGKQTEVREGLPNKRNINTSESSMVTLKNPIFHTLQTALCNKVTDNNDVSMYPTNQQASIFKNENGMVTIRSPRLQNNFENGSPISNFLTDLKPMFGPEVQSSYIPMCQSNFSDNKSFNAQEILSGLPGIEITKVDKNSTRNESEHKRSSQPAEVSIIPTNNGANGTDKFNFDRDDWPFESVFTPRDVLEEDMDAEERELEAFKRFCQQSVPPKRKEKVAHLNVKDIVLKKKKDLTYT</sequence>
<evidence type="ECO:0000256" key="2">
    <source>
        <dbReference type="ARBA" id="ARBA00022553"/>
    </source>
</evidence>
<evidence type="ECO:0000259" key="5">
    <source>
        <dbReference type="Pfam" id="PF15914"/>
    </source>
</evidence>
<dbReference type="InterPro" id="IPR031802">
    <property type="entry name" value="FAM193_C"/>
</dbReference>
<evidence type="ECO:0000256" key="3">
    <source>
        <dbReference type="ARBA" id="ARBA00023054"/>
    </source>
</evidence>
<feature type="compositionally biased region" description="Polar residues" evidence="4">
    <location>
        <begin position="223"/>
        <end position="238"/>
    </location>
</feature>
<dbReference type="PANTHER" id="PTHR15109:SF4">
    <property type="entry name" value="FAM193 C-TERMINAL DOMAIN-CONTAINING PROTEIN"/>
    <property type="match status" value="1"/>
</dbReference>
<keyword evidence="7" id="KW-1185">Reference proteome</keyword>
<name>A0AAN7ZHT5_9COLE</name>
<dbReference type="InterPro" id="IPR029717">
    <property type="entry name" value="FAM193"/>
</dbReference>
<dbReference type="Proteomes" id="UP001329430">
    <property type="component" value="Chromosome 9"/>
</dbReference>
<evidence type="ECO:0000256" key="4">
    <source>
        <dbReference type="SAM" id="MobiDB-lite"/>
    </source>
</evidence>
<feature type="compositionally biased region" description="Basic and acidic residues" evidence="4">
    <location>
        <begin position="208"/>
        <end position="221"/>
    </location>
</feature>
<comment type="similarity">
    <text evidence="1">Belongs to the FAM193 family.</text>
</comment>
<reference evidence="6 7" key="1">
    <citation type="journal article" date="2024" name="Insects">
        <title>An Improved Chromosome-Level Genome Assembly of the Firefly Pyrocoelia pectoralis.</title>
        <authorList>
            <person name="Fu X."/>
            <person name="Meyer-Rochow V.B."/>
            <person name="Ballantyne L."/>
            <person name="Zhu X."/>
        </authorList>
    </citation>
    <scope>NUCLEOTIDE SEQUENCE [LARGE SCALE GENOMIC DNA]</scope>
    <source>
        <strain evidence="6">XCY_ONT2</strain>
    </source>
</reference>
<gene>
    <name evidence="6" type="ORF">RI129_012025</name>
</gene>